<proteinExistence type="inferred from homology"/>
<reference evidence="9 10" key="1">
    <citation type="journal article" date="2016" name="Nat. Commun.">
        <title>Thousands of microbial genomes shed light on interconnected biogeochemical processes in an aquifer system.</title>
        <authorList>
            <person name="Anantharaman K."/>
            <person name="Brown C.T."/>
            <person name="Hug L.A."/>
            <person name="Sharon I."/>
            <person name="Castelle C.J."/>
            <person name="Probst A.J."/>
            <person name="Thomas B.C."/>
            <person name="Singh A."/>
            <person name="Wilkins M.J."/>
            <person name="Karaoz U."/>
            <person name="Brodie E.L."/>
            <person name="Williams K.H."/>
            <person name="Hubbard S.S."/>
            <person name="Banfield J.F."/>
        </authorList>
    </citation>
    <scope>NUCLEOTIDE SEQUENCE [LARGE SCALE GENOMIC DNA]</scope>
</reference>
<comment type="similarity">
    <text evidence="6">Belongs to the peptidase M24A family. Methionine aminopeptidase type 1 subfamily.</text>
</comment>
<sequence>MNTIKTREEIEIMRRGGKILGGMLTELRDMCKIGLDIWELEEKFIQQCKKSDAIPACKGYTSMGFMPPFPTGLCISVNEQSVHCFPIKGRKLKDGDLITADTVITYKGLNVDAAFTVGVGKVSSSDTRLMKAAKRALLESIDQVKNGVRVGKISNKMHKVVTEYGFDVLRDYAGHGIGKEMHDFPEIPCYGNASDGPFLKSGMTICIEALVCEGKPKINYKSEWETEMADKKNFVQYEHTVLVTDNGYEIITDFEV</sequence>
<dbReference type="Gene3D" id="3.90.230.10">
    <property type="entry name" value="Creatinase/methionine aminopeptidase superfamily"/>
    <property type="match status" value="1"/>
</dbReference>
<dbReference type="InterPro" id="IPR001714">
    <property type="entry name" value="Pept_M24_MAP"/>
</dbReference>
<dbReference type="InterPro" id="IPR000994">
    <property type="entry name" value="Pept_M24"/>
</dbReference>
<dbReference type="GO" id="GO:0005829">
    <property type="term" value="C:cytosol"/>
    <property type="evidence" value="ECO:0007669"/>
    <property type="project" value="TreeGrafter"/>
</dbReference>
<organism evidence="9 10">
    <name type="scientific">candidate division WWE3 bacterium RIFOXYC1_FULL_39_7</name>
    <dbReference type="NCBI Taxonomy" id="1802643"/>
    <lineage>
        <taxon>Bacteria</taxon>
        <taxon>Katanobacteria</taxon>
    </lineage>
</organism>
<dbReference type="GO" id="GO:0006508">
    <property type="term" value="P:proteolysis"/>
    <property type="evidence" value="ECO:0007669"/>
    <property type="project" value="UniProtKB-KW"/>
</dbReference>
<dbReference type="HAMAP" id="MF_01974">
    <property type="entry name" value="MetAP_1"/>
    <property type="match status" value="1"/>
</dbReference>
<dbReference type="EC" id="3.4.11.18" evidence="6 7"/>
<dbReference type="PANTHER" id="PTHR43330:SF17">
    <property type="entry name" value="METHIONINE AMINOPEPTIDASE"/>
    <property type="match status" value="1"/>
</dbReference>
<dbReference type="GO" id="GO:0046872">
    <property type="term" value="F:metal ion binding"/>
    <property type="evidence" value="ECO:0007669"/>
    <property type="project" value="UniProtKB-UniRule"/>
</dbReference>
<dbReference type="PANTHER" id="PTHR43330">
    <property type="entry name" value="METHIONINE AMINOPEPTIDASE"/>
    <property type="match status" value="1"/>
</dbReference>
<feature type="binding site" evidence="6">
    <location>
        <position position="238"/>
    </location>
    <ligand>
        <name>a divalent metal cation</name>
        <dbReference type="ChEBI" id="CHEBI:60240"/>
        <label>1</label>
    </ligand>
</feature>
<comment type="function">
    <text evidence="1 6">Removes the N-terminal methionine from nascent proteins. The N-terminal methionine is often cleaved when the second residue in the primary sequence is small and uncharged (Met-Ala-, Cys, Gly, Pro, Ser, Thr, or Val). Requires deformylation of the N(alpha)-formylated initiator methionine before it can be hydrolyzed.</text>
</comment>
<feature type="binding site" evidence="6">
    <location>
        <position position="175"/>
    </location>
    <ligand>
        <name>a divalent metal cation</name>
        <dbReference type="ChEBI" id="CHEBI:60240"/>
        <label>2</label>
        <note>catalytic</note>
    </ligand>
</feature>
<dbReference type="GO" id="GO:0004239">
    <property type="term" value="F:initiator methionyl aminopeptidase activity"/>
    <property type="evidence" value="ECO:0007669"/>
    <property type="project" value="UniProtKB-UniRule"/>
</dbReference>
<feature type="binding site" evidence="6">
    <location>
        <position position="238"/>
    </location>
    <ligand>
        <name>a divalent metal cation</name>
        <dbReference type="ChEBI" id="CHEBI:60240"/>
        <label>2</label>
        <note>catalytic</note>
    </ligand>
</feature>
<evidence type="ECO:0000256" key="2">
    <source>
        <dbReference type="ARBA" id="ARBA00022438"/>
    </source>
</evidence>
<dbReference type="AlphaFoldDB" id="A0A1F4WIQ1"/>
<protein>
    <recommendedName>
        <fullName evidence="6 7">Methionine aminopeptidase</fullName>
        <shortName evidence="6">MAP</shortName>
        <shortName evidence="6">MetAP</shortName>
        <ecNumber evidence="6 7">3.4.11.18</ecNumber>
    </recommendedName>
    <alternativeName>
        <fullName evidence="6">Peptidase M</fullName>
    </alternativeName>
</protein>
<feature type="binding site" evidence="6">
    <location>
        <position position="208"/>
    </location>
    <ligand>
        <name>a divalent metal cation</name>
        <dbReference type="ChEBI" id="CHEBI:60240"/>
        <label>2</label>
        <note>catalytic</note>
    </ligand>
</feature>
<feature type="domain" description="Peptidase M24" evidence="8">
    <location>
        <begin position="11"/>
        <end position="245"/>
    </location>
</feature>
<dbReference type="InterPro" id="IPR002467">
    <property type="entry name" value="Pept_M24A_MAP1"/>
</dbReference>
<dbReference type="PRINTS" id="PR00599">
    <property type="entry name" value="MAPEPTIDASE"/>
</dbReference>
<dbReference type="GO" id="GO:0070006">
    <property type="term" value="F:metalloaminopeptidase activity"/>
    <property type="evidence" value="ECO:0007669"/>
    <property type="project" value="UniProtKB-UniRule"/>
</dbReference>
<accession>A0A1F4WIQ1</accession>
<comment type="cofactor">
    <cofactor evidence="6">
        <name>Co(2+)</name>
        <dbReference type="ChEBI" id="CHEBI:48828"/>
    </cofactor>
    <cofactor evidence="6">
        <name>Zn(2+)</name>
        <dbReference type="ChEBI" id="CHEBI:29105"/>
    </cofactor>
    <cofactor evidence="6">
        <name>Mn(2+)</name>
        <dbReference type="ChEBI" id="CHEBI:29035"/>
    </cofactor>
    <cofactor evidence="6">
        <name>Fe(2+)</name>
        <dbReference type="ChEBI" id="CHEBI:29033"/>
    </cofactor>
    <text evidence="6">Binds 2 divalent metal cations per subunit. Has a high-affinity and a low affinity metal-binding site. The true nature of the physiological cofactor is under debate. The enzyme is active with cobalt, zinc, manganese or divalent iron ions. Most likely, methionine aminopeptidases function as mononuclear Fe(2+)-metalloproteases under physiological conditions, and the catalytically relevant metal-binding site has been assigned to the histidine-containing high-affinity site.</text>
</comment>
<feature type="binding site" evidence="6">
    <location>
        <position position="182"/>
    </location>
    <ligand>
        <name>substrate</name>
    </ligand>
</feature>
<evidence type="ECO:0000313" key="10">
    <source>
        <dbReference type="Proteomes" id="UP000179113"/>
    </source>
</evidence>
<evidence type="ECO:0000256" key="7">
    <source>
        <dbReference type="RuleBase" id="RU003653"/>
    </source>
</evidence>
<dbReference type="NCBIfam" id="TIGR00500">
    <property type="entry name" value="met_pdase_I"/>
    <property type="match status" value="1"/>
</dbReference>
<dbReference type="Pfam" id="PF00557">
    <property type="entry name" value="Peptidase_M24"/>
    <property type="match status" value="1"/>
</dbReference>
<evidence type="ECO:0000256" key="6">
    <source>
        <dbReference type="HAMAP-Rule" id="MF_01974"/>
    </source>
</evidence>
<dbReference type="EMBL" id="MEWA01000023">
    <property type="protein sequence ID" value="OGC69297.1"/>
    <property type="molecule type" value="Genomic_DNA"/>
</dbReference>
<name>A0A1F4WIQ1_UNCKA</name>
<keyword evidence="5 6" id="KW-0378">Hydrolase</keyword>
<dbReference type="SUPFAM" id="SSF55920">
    <property type="entry name" value="Creatinase/aminopeptidase"/>
    <property type="match status" value="1"/>
</dbReference>
<evidence type="ECO:0000313" key="9">
    <source>
        <dbReference type="EMBL" id="OGC69297.1"/>
    </source>
</evidence>
<keyword evidence="3 6" id="KW-0645">Protease</keyword>
<evidence type="ECO:0000256" key="3">
    <source>
        <dbReference type="ARBA" id="ARBA00022670"/>
    </source>
</evidence>
<comment type="subunit">
    <text evidence="6">Monomer.</text>
</comment>
<feature type="binding site" evidence="6">
    <location>
        <position position="112"/>
    </location>
    <ligand>
        <name>a divalent metal cation</name>
        <dbReference type="ChEBI" id="CHEBI:60240"/>
        <label>2</label>
        <note>catalytic</note>
    </ligand>
</feature>
<comment type="catalytic activity">
    <reaction evidence="6 7">
        <text>Release of N-terminal amino acids, preferentially methionine, from peptides and arylamides.</text>
        <dbReference type="EC" id="3.4.11.18"/>
    </reaction>
</comment>
<evidence type="ECO:0000256" key="5">
    <source>
        <dbReference type="ARBA" id="ARBA00022801"/>
    </source>
</evidence>
<evidence type="ECO:0000259" key="8">
    <source>
        <dbReference type="Pfam" id="PF00557"/>
    </source>
</evidence>
<comment type="caution">
    <text evidence="9">The sequence shown here is derived from an EMBL/GenBank/DDBJ whole genome shotgun (WGS) entry which is preliminary data.</text>
</comment>
<evidence type="ECO:0000256" key="4">
    <source>
        <dbReference type="ARBA" id="ARBA00022723"/>
    </source>
</evidence>
<feature type="binding site" evidence="6">
    <location>
        <position position="112"/>
    </location>
    <ligand>
        <name>a divalent metal cation</name>
        <dbReference type="ChEBI" id="CHEBI:60240"/>
        <label>1</label>
    </ligand>
</feature>
<dbReference type="Proteomes" id="UP000179113">
    <property type="component" value="Unassembled WGS sequence"/>
</dbReference>
<evidence type="ECO:0000256" key="1">
    <source>
        <dbReference type="ARBA" id="ARBA00002521"/>
    </source>
</evidence>
<feature type="binding site" evidence="6">
    <location>
        <position position="101"/>
    </location>
    <ligand>
        <name>a divalent metal cation</name>
        <dbReference type="ChEBI" id="CHEBI:60240"/>
        <label>1</label>
    </ligand>
</feature>
<keyword evidence="2 6" id="KW-0031">Aminopeptidase</keyword>
<feature type="binding site" evidence="6">
    <location>
        <position position="83"/>
    </location>
    <ligand>
        <name>substrate</name>
    </ligand>
</feature>
<gene>
    <name evidence="6" type="primary">map</name>
    <name evidence="9" type="ORF">A2415_02885</name>
</gene>
<dbReference type="InterPro" id="IPR036005">
    <property type="entry name" value="Creatinase/aminopeptidase-like"/>
</dbReference>
<keyword evidence="4 6" id="KW-0479">Metal-binding</keyword>